<name>A0ABC9FPJ1_9POAL</name>
<dbReference type="Proteomes" id="UP001497457">
    <property type="component" value="Chromosome 7b"/>
</dbReference>
<accession>A0ABC9FPJ1</accession>
<reference evidence="2" key="1">
    <citation type="submission" date="2024-06" db="EMBL/GenBank/DDBJ databases">
        <authorList>
            <person name="Ryan C."/>
        </authorList>
    </citation>
    <scope>NUCLEOTIDE SEQUENCE [LARGE SCALE GENOMIC DNA]</scope>
</reference>
<dbReference type="AlphaFoldDB" id="A0ABC9FPJ1"/>
<keyword evidence="2" id="KW-1185">Reference proteome</keyword>
<dbReference type="EMBL" id="OZ075117">
    <property type="protein sequence ID" value="CAL5079715.1"/>
    <property type="molecule type" value="Genomic_DNA"/>
</dbReference>
<reference evidence="1 2" key="2">
    <citation type="submission" date="2024-10" db="EMBL/GenBank/DDBJ databases">
        <authorList>
            <person name="Ryan C."/>
        </authorList>
    </citation>
    <scope>NUCLEOTIDE SEQUENCE [LARGE SCALE GENOMIC DNA]</scope>
</reference>
<protein>
    <submittedName>
        <fullName evidence="1">Uncharacterized protein</fullName>
    </submittedName>
</protein>
<organism evidence="1 2">
    <name type="scientific">Urochloa decumbens</name>
    <dbReference type="NCBI Taxonomy" id="240449"/>
    <lineage>
        <taxon>Eukaryota</taxon>
        <taxon>Viridiplantae</taxon>
        <taxon>Streptophyta</taxon>
        <taxon>Embryophyta</taxon>
        <taxon>Tracheophyta</taxon>
        <taxon>Spermatophyta</taxon>
        <taxon>Magnoliopsida</taxon>
        <taxon>Liliopsida</taxon>
        <taxon>Poales</taxon>
        <taxon>Poaceae</taxon>
        <taxon>PACMAD clade</taxon>
        <taxon>Panicoideae</taxon>
        <taxon>Panicodae</taxon>
        <taxon>Paniceae</taxon>
        <taxon>Melinidinae</taxon>
        <taxon>Urochloa</taxon>
    </lineage>
</organism>
<evidence type="ECO:0000313" key="1">
    <source>
        <dbReference type="EMBL" id="CAL5079715.1"/>
    </source>
</evidence>
<dbReference type="Pfam" id="PF08224">
    <property type="entry name" value="DUF1719"/>
    <property type="match status" value="1"/>
</dbReference>
<proteinExistence type="predicted"/>
<dbReference type="PANTHER" id="PTHR33377:SF4">
    <property type="entry name" value="OS07G0285800 PROTEIN"/>
    <property type="match status" value="1"/>
</dbReference>
<gene>
    <name evidence="1" type="ORF">URODEC1_LOCUS107745</name>
</gene>
<dbReference type="SMART" id="SM01157">
    <property type="entry name" value="DUF1719"/>
    <property type="match status" value="1"/>
</dbReference>
<dbReference type="PANTHER" id="PTHR33377">
    <property type="entry name" value="OS10G0134700 PROTEIN-RELATED"/>
    <property type="match status" value="1"/>
</dbReference>
<sequence length="462" mass="52925">MAEMVAGAIFQEGVSRSLSHLLGKRKERTPEGHSEERLEMAVTKLGLALERSVKLPMIDVWLIHRRRMLKRAYDEAANLLLNCKRESLQRDHSSQRWFAQTRKFSILSRLGLFGEGESRLSCSDLARFERFAEWADEFVKDVESGISLWQHHTFRYPLERQLLEGKTLTYEMVKGSQSRRICIWPICSEGRGVEVYLYYSYEDRKMPVTFFDLDLKLRMSACTDIIGTAISCFQYLACQFKIATKLALGEIHELSYLQDRLSHSHAPPLGWNHDAIVYNSKSSRPDPICCTNKVVSSSVSSLRVPEPVVKFDFGWYVSAVEHILPSSTTDEVVGMNSPPLYLEIILWPHSAWGHQKQEIVLEFEGKEEHVDGSVEHMDAILWSKAIEYVVSQPDDVEAEYKVRCTSPHGYAFMCLEKPRVNPTWVRRPGRVISAHARGASIPRPILCHLSNLLRSQLNENVL</sequence>
<evidence type="ECO:0000313" key="2">
    <source>
        <dbReference type="Proteomes" id="UP001497457"/>
    </source>
</evidence>
<dbReference type="InterPro" id="IPR013181">
    <property type="entry name" value="DUF1719"/>
</dbReference>